<evidence type="ECO:0000313" key="16">
    <source>
        <dbReference type="Proteomes" id="UP000444401"/>
    </source>
</evidence>
<evidence type="ECO:0000256" key="9">
    <source>
        <dbReference type="ARBA" id="ARBA00022989"/>
    </source>
</evidence>
<feature type="transmembrane region" description="Helical" evidence="13">
    <location>
        <begin position="56"/>
        <end position="81"/>
    </location>
</feature>
<evidence type="ECO:0000256" key="4">
    <source>
        <dbReference type="ARBA" id="ARBA00022475"/>
    </source>
</evidence>
<feature type="domain" description="Cytochrome b561 bacterial/Ni-hydrogenase" evidence="14">
    <location>
        <begin position="19"/>
        <end position="187"/>
    </location>
</feature>
<keyword evidence="11 13" id="KW-0472">Membrane</keyword>
<evidence type="ECO:0000256" key="3">
    <source>
        <dbReference type="ARBA" id="ARBA00022448"/>
    </source>
</evidence>
<comment type="caution">
    <text evidence="15">The sequence shown here is derived from an EMBL/GenBank/DDBJ whole genome shotgun (WGS) entry which is preliminary data.</text>
</comment>
<organism evidence="15 16">
    <name type="scientific">Pelagerythrobacter marinus</name>
    <dbReference type="NCBI Taxonomy" id="538382"/>
    <lineage>
        <taxon>Bacteria</taxon>
        <taxon>Pseudomonadati</taxon>
        <taxon>Pseudomonadota</taxon>
        <taxon>Alphaproteobacteria</taxon>
        <taxon>Sphingomonadales</taxon>
        <taxon>Erythrobacteraceae</taxon>
        <taxon>Pelagerythrobacter</taxon>
    </lineage>
</organism>
<keyword evidence="6 13" id="KW-0812">Transmembrane</keyword>
<dbReference type="InterPro" id="IPR011577">
    <property type="entry name" value="Cyt_b561_bac/Ni-Hgenase"/>
</dbReference>
<dbReference type="InterPro" id="IPR052168">
    <property type="entry name" value="Cytochrome_b561_oxidase"/>
</dbReference>
<name>A0ABW9UWP7_9SPHN</name>
<comment type="cofactor">
    <cofactor evidence="1">
        <name>heme b</name>
        <dbReference type="ChEBI" id="CHEBI:60344"/>
    </cofactor>
</comment>
<protein>
    <submittedName>
        <fullName evidence="15">Cytochrome b</fullName>
    </submittedName>
</protein>
<evidence type="ECO:0000313" key="15">
    <source>
        <dbReference type="EMBL" id="MXO68376.1"/>
    </source>
</evidence>
<comment type="subcellular location">
    <subcellularLocation>
        <location evidence="2">Cell membrane</location>
        <topology evidence="2">Multi-pass membrane protein</topology>
    </subcellularLocation>
</comment>
<evidence type="ECO:0000256" key="1">
    <source>
        <dbReference type="ARBA" id="ARBA00001970"/>
    </source>
</evidence>
<dbReference type="PANTHER" id="PTHR30529:SF7">
    <property type="entry name" value="CYTOCHROME B561 BACTERIAL_NI-HYDROGENASE DOMAIN-CONTAINING PROTEIN"/>
    <property type="match status" value="1"/>
</dbReference>
<evidence type="ECO:0000256" key="13">
    <source>
        <dbReference type="SAM" id="Phobius"/>
    </source>
</evidence>
<evidence type="ECO:0000256" key="5">
    <source>
        <dbReference type="ARBA" id="ARBA00022617"/>
    </source>
</evidence>
<feature type="transmembrane region" description="Helical" evidence="13">
    <location>
        <begin position="156"/>
        <end position="174"/>
    </location>
</feature>
<keyword evidence="16" id="KW-1185">Reference proteome</keyword>
<sequence length="206" mass="22550">MIGRAGGRADVQWRDTAERYGAVSRFLHWTMATLFAWQFAGMAIKEIVGRTPLTRFWVGSHASVGIVLLALVVVRLGWALAQRRRRPPYRAGAAGLAARGGHFALYALMLAVPLLALMRAIGQARPIAVFGITLRGPREGEIGWLTAPADWLHGNLAWLLLALVAGHASMVLVHRRRGYDIAARMIGRKAPPGIRRQARRVAPPST</sequence>
<reference evidence="15 16" key="1">
    <citation type="submission" date="2019-12" db="EMBL/GenBank/DDBJ databases">
        <title>Genomic-based taxomic classification of the family Erythrobacteraceae.</title>
        <authorList>
            <person name="Xu L."/>
        </authorList>
    </citation>
    <scope>NUCLEOTIDE SEQUENCE [LARGE SCALE GENOMIC DNA]</scope>
    <source>
        <strain evidence="15 16">H32</strain>
    </source>
</reference>
<keyword evidence="10" id="KW-0408">Iron</keyword>
<keyword evidence="9 13" id="KW-1133">Transmembrane helix</keyword>
<dbReference type="InterPro" id="IPR016174">
    <property type="entry name" value="Di-haem_cyt_TM"/>
</dbReference>
<gene>
    <name evidence="15" type="ORF">GRI72_05995</name>
</gene>
<keyword evidence="4" id="KW-1003">Cell membrane</keyword>
<feature type="transmembrane region" description="Helical" evidence="13">
    <location>
        <begin position="102"/>
        <end position="121"/>
    </location>
</feature>
<keyword evidence="3" id="KW-0813">Transport</keyword>
<evidence type="ECO:0000256" key="11">
    <source>
        <dbReference type="ARBA" id="ARBA00023136"/>
    </source>
</evidence>
<dbReference type="Proteomes" id="UP000444401">
    <property type="component" value="Unassembled WGS sequence"/>
</dbReference>
<keyword evidence="8" id="KW-0249">Electron transport</keyword>
<dbReference type="RefSeq" id="WP_160733015.1">
    <property type="nucleotide sequence ID" value="NZ_WTYO01000002.1"/>
</dbReference>
<comment type="similarity">
    <text evidence="12">Belongs to the cytochrome b561 family.</text>
</comment>
<keyword evidence="5" id="KW-0349">Heme</keyword>
<evidence type="ECO:0000256" key="12">
    <source>
        <dbReference type="ARBA" id="ARBA00037975"/>
    </source>
</evidence>
<evidence type="ECO:0000256" key="6">
    <source>
        <dbReference type="ARBA" id="ARBA00022692"/>
    </source>
</evidence>
<dbReference type="SUPFAM" id="SSF81342">
    <property type="entry name" value="Transmembrane di-heme cytochromes"/>
    <property type="match status" value="1"/>
</dbReference>
<evidence type="ECO:0000256" key="8">
    <source>
        <dbReference type="ARBA" id="ARBA00022982"/>
    </source>
</evidence>
<dbReference type="EMBL" id="WTYO01000002">
    <property type="protein sequence ID" value="MXO68376.1"/>
    <property type="molecule type" value="Genomic_DNA"/>
</dbReference>
<dbReference type="PANTHER" id="PTHR30529">
    <property type="entry name" value="CYTOCHROME B561"/>
    <property type="match status" value="1"/>
</dbReference>
<proteinExistence type="inferred from homology"/>
<evidence type="ECO:0000256" key="2">
    <source>
        <dbReference type="ARBA" id="ARBA00004651"/>
    </source>
</evidence>
<feature type="transmembrane region" description="Helical" evidence="13">
    <location>
        <begin position="26"/>
        <end position="44"/>
    </location>
</feature>
<evidence type="ECO:0000259" key="14">
    <source>
        <dbReference type="Pfam" id="PF01292"/>
    </source>
</evidence>
<keyword evidence="7" id="KW-0479">Metal-binding</keyword>
<dbReference type="Gene3D" id="1.20.950.20">
    <property type="entry name" value="Transmembrane di-heme cytochromes, Chain C"/>
    <property type="match status" value="1"/>
</dbReference>
<evidence type="ECO:0000256" key="10">
    <source>
        <dbReference type="ARBA" id="ARBA00023004"/>
    </source>
</evidence>
<dbReference type="Pfam" id="PF01292">
    <property type="entry name" value="Ni_hydr_CYTB"/>
    <property type="match status" value="1"/>
</dbReference>
<accession>A0ABW9UWP7</accession>
<evidence type="ECO:0000256" key="7">
    <source>
        <dbReference type="ARBA" id="ARBA00022723"/>
    </source>
</evidence>